<dbReference type="EMBL" id="JELY01001999">
    <property type="protein sequence ID" value="KYF53904.1"/>
    <property type="molecule type" value="Genomic_DNA"/>
</dbReference>
<evidence type="ECO:0000313" key="3">
    <source>
        <dbReference type="Proteomes" id="UP000075420"/>
    </source>
</evidence>
<gene>
    <name evidence="2" type="ORF">BE08_33460</name>
</gene>
<reference evidence="2 3" key="1">
    <citation type="submission" date="2014-02" db="EMBL/GenBank/DDBJ databases">
        <title>The small core and large imbalanced accessory genome model reveals a collaborative survival strategy of Sorangium cellulosum strains in nature.</title>
        <authorList>
            <person name="Han K."/>
            <person name="Peng R."/>
            <person name="Blom J."/>
            <person name="Li Y.-Z."/>
        </authorList>
    </citation>
    <scope>NUCLEOTIDE SEQUENCE [LARGE SCALE GENOMIC DNA]</scope>
    <source>
        <strain evidence="2 3">So0157-25</strain>
    </source>
</reference>
<proteinExistence type="predicted"/>
<name>A0A150PDZ3_SORCE</name>
<comment type="caution">
    <text evidence="2">The sequence shown here is derived from an EMBL/GenBank/DDBJ whole genome shotgun (WGS) entry which is preliminary data.</text>
</comment>
<dbReference type="Pfam" id="PF05762">
    <property type="entry name" value="VWA_CoxE"/>
    <property type="match status" value="1"/>
</dbReference>
<protein>
    <submittedName>
        <fullName evidence="2">VWA containing CoxE family protein</fullName>
    </submittedName>
</protein>
<feature type="compositionally biased region" description="Gly residues" evidence="1">
    <location>
        <begin position="132"/>
        <end position="144"/>
    </location>
</feature>
<evidence type="ECO:0000313" key="2">
    <source>
        <dbReference type="EMBL" id="KYF53904.1"/>
    </source>
</evidence>
<dbReference type="AlphaFoldDB" id="A0A150PDZ3"/>
<organism evidence="2 3">
    <name type="scientific">Sorangium cellulosum</name>
    <name type="common">Polyangium cellulosum</name>
    <dbReference type="NCBI Taxonomy" id="56"/>
    <lineage>
        <taxon>Bacteria</taxon>
        <taxon>Pseudomonadati</taxon>
        <taxon>Myxococcota</taxon>
        <taxon>Polyangia</taxon>
        <taxon>Polyangiales</taxon>
        <taxon>Polyangiaceae</taxon>
        <taxon>Sorangium</taxon>
    </lineage>
</organism>
<dbReference type="PANTHER" id="PTHR39338">
    <property type="entry name" value="BLL5662 PROTEIN-RELATED"/>
    <property type="match status" value="1"/>
</dbReference>
<sequence>MFVAFLYELRARKVPVGAQEAIGLAQALAAGLHDSSLDGFYHVARAMLVHSEAHLDDFDLAFAQHFRGVHVEAKAIAEELLSWLRDPVKKRALSEEERAMIEELDLEEVLRRFEERLREQRERHDGGSRWIGTGGTSPFGRGGDNPSGIQVGGSAGGRSGAVQNADARRYRPYRSDVTLDVRQIEVALRKLRAFAREGGDRELDVDATIDATARNAGEIEIVTRPPRRPNTRVILMMDVGGSMDPNAALVSQLFSAAKRATHWKELRSYYFHNCVYERVYRTEGLQEPVPVRELLHECGKHYKLVMVGDASMAPYELLGSSGFGGGGAGGWRASFEHDARLPGIAWLMMLRDHFDRAVWLNPDGVGPYPHPTVDAIKGVFPMFALTLEGLGEAVTELVRGRGRA</sequence>
<accession>A0A150PDZ3</accession>
<dbReference type="Proteomes" id="UP000075420">
    <property type="component" value="Unassembled WGS sequence"/>
</dbReference>
<dbReference type="InterPro" id="IPR008912">
    <property type="entry name" value="Uncharacterised_CoxE"/>
</dbReference>
<dbReference type="PANTHER" id="PTHR39338:SF7">
    <property type="entry name" value="BLL6692 PROTEIN"/>
    <property type="match status" value="1"/>
</dbReference>
<evidence type="ECO:0000256" key="1">
    <source>
        <dbReference type="SAM" id="MobiDB-lite"/>
    </source>
</evidence>
<feature type="region of interest" description="Disordered" evidence="1">
    <location>
        <begin position="124"/>
        <end position="144"/>
    </location>
</feature>